<evidence type="ECO:0000313" key="1">
    <source>
        <dbReference type="EMBL" id="QJA56119.1"/>
    </source>
</evidence>
<evidence type="ECO:0008006" key="2">
    <source>
        <dbReference type="Google" id="ProtNLM"/>
    </source>
</evidence>
<sequence>MANEPAFESNLDVLHGTLERFMIKEPPLTYAYETYEDLNIWMNPNIMQVTGDELKGFITTGTVGNAGAKNPWAKDTIIVKNITKEYSITPYKHYCGAMAFNKIEVSANSGAEKIFDVVKLQYRKAKAEIIDSMRLAYWTGPTSSSDTLSMYSIPCWLAMGTVSSTGGYTGYSARYLDASNTGGAAGTAFNKGNLASSSTSNPEMANYFADHQGNLDESLMRIVNEAMMRLNFKPPVQVPDPVLAKTNRYACFTSKNVMLTLNQLYARLNSQVGPNPGAGGYYPLSLTPLPGAIRLVWVDILDTQRDAIYGADPIFGVNMNVLYPTYLKGWNMQLTENDNSERHLVGQKFIDFAGQVFCEVPSKAGFLICDRPAA</sequence>
<organism evidence="1">
    <name type="scientific">viral metagenome</name>
    <dbReference type="NCBI Taxonomy" id="1070528"/>
    <lineage>
        <taxon>unclassified sequences</taxon>
        <taxon>metagenomes</taxon>
        <taxon>organismal metagenomes</taxon>
    </lineage>
</organism>
<reference evidence="1" key="1">
    <citation type="submission" date="2020-03" db="EMBL/GenBank/DDBJ databases">
        <title>The deep terrestrial virosphere.</title>
        <authorList>
            <person name="Holmfeldt K."/>
            <person name="Nilsson E."/>
            <person name="Simone D."/>
            <person name="Lopez-Fernandez M."/>
            <person name="Wu X."/>
            <person name="de Brujin I."/>
            <person name="Lundin D."/>
            <person name="Andersson A."/>
            <person name="Bertilsson S."/>
            <person name="Dopson M."/>
        </authorList>
    </citation>
    <scope>NUCLEOTIDE SEQUENCE</scope>
    <source>
        <strain evidence="1">MM415B01926</strain>
    </source>
</reference>
<accession>A0A6M3IF99</accession>
<gene>
    <name evidence="1" type="ORF">MM415B01926_0013</name>
</gene>
<dbReference type="EMBL" id="MT141200">
    <property type="protein sequence ID" value="QJA56119.1"/>
    <property type="molecule type" value="Genomic_DNA"/>
</dbReference>
<protein>
    <recommendedName>
        <fullName evidence="2">Capsid protein</fullName>
    </recommendedName>
</protein>
<proteinExistence type="predicted"/>
<dbReference type="AlphaFoldDB" id="A0A6M3IF99"/>
<name>A0A6M3IF99_9ZZZZ</name>